<reference evidence="1 2" key="1">
    <citation type="journal article" date="2022" name="bioRxiv">
        <title>An ancient truncated duplication of the anti-Mullerian hormone receptor type 2 gene is a potential conserved master sex determinant in the Pangasiidae catfish family.</title>
        <authorList>
            <person name="Wen M."/>
            <person name="Pan Q."/>
            <person name="Jouanno E."/>
            <person name="Montfort J."/>
            <person name="Zahm M."/>
            <person name="Cabau C."/>
            <person name="Klopp C."/>
            <person name="Iampietro C."/>
            <person name="Roques C."/>
            <person name="Bouchez O."/>
            <person name="Castinel A."/>
            <person name="Donnadieu C."/>
            <person name="Parrinello H."/>
            <person name="Poncet C."/>
            <person name="Belmonte E."/>
            <person name="Gautier V."/>
            <person name="Avarre J.-C."/>
            <person name="Dugue R."/>
            <person name="Gustiano R."/>
            <person name="Ha T.T.T."/>
            <person name="Campet M."/>
            <person name="Sriphairoj K."/>
            <person name="Ribolli J."/>
            <person name="de Almeida F.L."/>
            <person name="Desvignes T."/>
            <person name="Postlethwait J.H."/>
            <person name="Bucao C.F."/>
            <person name="Robinson-Rechavi M."/>
            <person name="Bobe J."/>
            <person name="Herpin A."/>
            <person name="Guiguen Y."/>
        </authorList>
    </citation>
    <scope>NUCLEOTIDE SEQUENCE [LARGE SCALE GENOMIC DNA]</scope>
    <source>
        <strain evidence="1">YG-Dec2019</strain>
    </source>
</reference>
<organism evidence="1 2">
    <name type="scientific">Pangasianodon gigas</name>
    <name type="common">Mekong giant catfish</name>
    <name type="synonym">Pangasius gigas</name>
    <dbReference type="NCBI Taxonomy" id="30993"/>
    <lineage>
        <taxon>Eukaryota</taxon>
        <taxon>Metazoa</taxon>
        <taxon>Chordata</taxon>
        <taxon>Craniata</taxon>
        <taxon>Vertebrata</taxon>
        <taxon>Euteleostomi</taxon>
        <taxon>Actinopterygii</taxon>
        <taxon>Neopterygii</taxon>
        <taxon>Teleostei</taxon>
        <taxon>Ostariophysi</taxon>
        <taxon>Siluriformes</taxon>
        <taxon>Pangasiidae</taxon>
        <taxon>Pangasianodon</taxon>
    </lineage>
</organism>
<accession>A0ACC5XWU7</accession>
<name>A0ACC5XWU7_PANGG</name>
<dbReference type="EMBL" id="CM040482">
    <property type="protein sequence ID" value="MCI4395509.1"/>
    <property type="molecule type" value="Genomic_DNA"/>
</dbReference>
<sequence length="119" mass="14706">MVYLYGQLNELWQKMFSCVMIYPGLILLSDKLYSITTHRRHRRWTRILFMERESLGLLGKFRESVRTVRLREMTQRKNGYLVQELNHKMMRARRKLERKCTVQRKQTDFQMNSCWKEEQ</sequence>
<evidence type="ECO:0000313" key="1">
    <source>
        <dbReference type="EMBL" id="MCI4395509.1"/>
    </source>
</evidence>
<proteinExistence type="predicted"/>
<gene>
    <name evidence="1" type="ORF">PGIGA_G00181380</name>
</gene>
<protein>
    <submittedName>
        <fullName evidence="1">Uncharacterized protein</fullName>
    </submittedName>
</protein>
<comment type="caution">
    <text evidence="1">The sequence shown here is derived from an EMBL/GenBank/DDBJ whole genome shotgun (WGS) entry which is preliminary data.</text>
</comment>
<evidence type="ECO:0000313" key="2">
    <source>
        <dbReference type="Proteomes" id="UP000829447"/>
    </source>
</evidence>
<keyword evidence="2" id="KW-1185">Reference proteome</keyword>
<dbReference type="Proteomes" id="UP000829447">
    <property type="component" value="Linkage Group LG29"/>
</dbReference>